<reference evidence="2" key="1">
    <citation type="journal article" date="2014" name="Front. Microbiol.">
        <title>High frequency of phylogenetically diverse reductive dehalogenase-homologous genes in deep subseafloor sedimentary metagenomes.</title>
        <authorList>
            <person name="Kawai M."/>
            <person name="Futagami T."/>
            <person name="Toyoda A."/>
            <person name="Takaki Y."/>
            <person name="Nishi S."/>
            <person name="Hori S."/>
            <person name="Arai W."/>
            <person name="Tsubouchi T."/>
            <person name="Morono Y."/>
            <person name="Uchiyama I."/>
            <person name="Ito T."/>
            <person name="Fujiyama A."/>
            <person name="Inagaki F."/>
            <person name="Takami H."/>
        </authorList>
    </citation>
    <scope>NUCLEOTIDE SEQUENCE</scope>
    <source>
        <strain evidence="2">Expedition CK06-06</strain>
    </source>
</reference>
<keyword evidence="1" id="KW-0472">Membrane</keyword>
<feature type="transmembrane region" description="Helical" evidence="1">
    <location>
        <begin position="12"/>
        <end position="33"/>
    </location>
</feature>
<keyword evidence="1" id="KW-0812">Transmembrane</keyword>
<accession>X1TJJ3</accession>
<gene>
    <name evidence="2" type="ORF">S12H4_40243</name>
</gene>
<proteinExistence type="predicted"/>
<evidence type="ECO:0000313" key="2">
    <source>
        <dbReference type="EMBL" id="GAI91516.1"/>
    </source>
</evidence>
<dbReference type="AlphaFoldDB" id="X1TJJ3"/>
<comment type="caution">
    <text evidence="2">The sequence shown here is derived from an EMBL/GenBank/DDBJ whole genome shotgun (WGS) entry which is preliminary data.</text>
</comment>
<feature type="non-terminal residue" evidence="2">
    <location>
        <position position="1"/>
    </location>
</feature>
<protein>
    <submittedName>
        <fullName evidence="2">Uncharacterized protein</fullName>
    </submittedName>
</protein>
<sequence>VRRFCLRTISLIQYVLRMLIVGFTWLAILPLLNIYVWRFYFWAGDVIAWAMIGNQLAMGGSQLNESVASNASIITNASIPAEAVGNVSAPALKSPKGMGWPVVTLELKWQLTDYNHAMR</sequence>
<evidence type="ECO:0000256" key="1">
    <source>
        <dbReference type="SAM" id="Phobius"/>
    </source>
</evidence>
<organism evidence="2">
    <name type="scientific">marine sediment metagenome</name>
    <dbReference type="NCBI Taxonomy" id="412755"/>
    <lineage>
        <taxon>unclassified sequences</taxon>
        <taxon>metagenomes</taxon>
        <taxon>ecological metagenomes</taxon>
    </lineage>
</organism>
<name>X1TJJ3_9ZZZZ</name>
<dbReference type="EMBL" id="BARW01024409">
    <property type="protein sequence ID" value="GAI91516.1"/>
    <property type="molecule type" value="Genomic_DNA"/>
</dbReference>
<keyword evidence="1" id="KW-1133">Transmembrane helix</keyword>